<feature type="compositionally biased region" description="Low complexity" evidence="7">
    <location>
        <begin position="850"/>
        <end position="876"/>
    </location>
</feature>
<dbReference type="Gene3D" id="2.20.70.10">
    <property type="match status" value="1"/>
</dbReference>
<dbReference type="PROSITE" id="PS50020">
    <property type="entry name" value="WW_DOMAIN_2"/>
    <property type="match status" value="1"/>
</dbReference>
<reference evidence="10 11" key="1">
    <citation type="journal article" date="2024" name="Nat. Commun.">
        <title>Phylogenomics reveals the evolutionary origins of lichenization in chlorophyte algae.</title>
        <authorList>
            <person name="Puginier C."/>
            <person name="Libourel C."/>
            <person name="Otte J."/>
            <person name="Skaloud P."/>
            <person name="Haon M."/>
            <person name="Grisel S."/>
            <person name="Petersen M."/>
            <person name="Berrin J.G."/>
            <person name="Delaux P.M."/>
            <person name="Dal Grande F."/>
            <person name="Keller J."/>
        </authorList>
    </citation>
    <scope>NUCLEOTIDE SEQUENCE [LARGE SCALE GENOMIC DNA]</scope>
    <source>
        <strain evidence="10 11">SAG 2043</strain>
    </source>
</reference>
<evidence type="ECO:0000256" key="7">
    <source>
        <dbReference type="SAM" id="MobiDB-lite"/>
    </source>
</evidence>
<dbReference type="GO" id="GO:0008017">
    <property type="term" value="F:microtubule binding"/>
    <property type="evidence" value="ECO:0007669"/>
    <property type="project" value="InterPro"/>
</dbReference>
<dbReference type="GO" id="GO:0007018">
    <property type="term" value="P:microtubule-based movement"/>
    <property type="evidence" value="ECO:0007669"/>
    <property type="project" value="InterPro"/>
</dbReference>
<keyword evidence="2 5" id="KW-0067">ATP-binding</keyword>
<dbReference type="InterPro" id="IPR019821">
    <property type="entry name" value="Kinesin_motor_CS"/>
</dbReference>
<dbReference type="SUPFAM" id="SSF51045">
    <property type="entry name" value="WW domain"/>
    <property type="match status" value="1"/>
</dbReference>
<evidence type="ECO:0008006" key="12">
    <source>
        <dbReference type="Google" id="ProtNLM"/>
    </source>
</evidence>
<dbReference type="PRINTS" id="PR00380">
    <property type="entry name" value="KINESINHEAVY"/>
</dbReference>
<evidence type="ECO:0000256" key="5">
    <source>
        <dbReference type="PROSITE-ProRule" id="PRU00283"/>
    </source>
</evidence>
<dbReference type="SMART" id="SM00456">
    <property type="entry name" value="WW"/>
    <property type="match status" value="1"/>
</dbReference>
<evidence type="ECO:0000259" key="8">
    <source>
        <dbReference type="PROSITE" id="PS50020"/>
    </source>
</evidence>
<dbReference type="InterPro" id="IPR036020">
    <property type="entry name" value="WW_dom_sf"/>
</dbReference>
<evidence type="ECO:0000256" key="1">
    <source>
        <dbReference type="ARBA" id="ARBA00022741"/>
    </source>
</evidence>
<accession>A0AAW1NYK6</accession>
<evidence type="ECO:0000313" key="11">
    <source>
        <dbReference type="Proteomes" id="UP001489004"/>
    </source>
</evidence>
<dbReference type="GO" id="GO:0003777">
    <property type="term" value="F:microtubule motor activity"/>
    <property type="evidence" value="ECO:0007669"/>
    <property type="project" value="InterPro"/>
</dbReference>
<feature type="compositionally biased region" description="Basic and acidic residues" evidence="7">
    <location>
        <begin position="912"/>
        <end position="921"/>
    </location>
</feature>
<keyword evidence="3 6" id="KW-0175">Coiled coil</keyword>
<keyword evidence="1 5" id="KW-0547">Nucleotide-binding</keyword>
<gene>
    <name evidence="10" type="ORF">WJX72_011447</name>
</gene>
<dbReference type="PANTHER" id="PTHR47968:SF75">
    <property type="entry name" value="CENTROMERE-ASSOCIATED PROTEIN E"/>
    <property type="match status" value="1"/>
</dbReference>
<dbReference type="PROSITE" id="PS50067">
    <property type="entry name" value="KINESIN_MOTOR_2"/>
    <property type="match status" value="1"/>
</dbReference>
<feature type="domain" description="Kinesin motor" evidence="9">
    <location>
        <begin position="127"/>
        <end position="498"/>
    </location>
</feature>
<dbReference type="InterPro" id="IPR027640">
    <property type="entry name" value="Kinesin-like_fam"/>
</dbReference>
<dbReference type="EMBL" id="JALJOR010000027">
    <property type="protein sequence ID" value="KAK9802878.1"/>
    <property type="molecule type" value="Genomic_DNA"/>
</dbReference>
<dbReference type="Pfam" id="PF00225">
    <property type="entry name" value="Kinesin"/>
    <property type="match status" value="1"/>
</dbReference>
<dbReference type="CDD" id="cd00201">
    <property type="entry name" value="WW"/>
    <property type="match status" value="1"/>
</dbReference>
<dbReference type="Proteomes" id="UP001489004">
    <property type="component" value="Unassembled WGS sequence"/>
</dbReference>
<dbReference type="Pfam" id="PF00397">
    <property type="entry name" value="WW"/>
    <property type="match status" value="1"/>
</dbReference>
<protein>
    <recommendedName>
        <fullName evidence="12">Kinesin-like protein</fullName>
    </recommendedName>
</protein>
<feature type="coiled-coil region" evidence="6">
    <location>
        <begin position="993"/>
        <end position="1078"/>
    </location>
</feature>
<evidence type="ECO:0000313" key="10">
    <source>
        <dbReference type="EMBL" id="KAK9802878.1"/>
    </source>
</evidence>
<comment type="similarity">
    <text evidence="5">Belongs to the TRAFAC class myosin-kinesin ATPase superfamily. Kinesin family.</text>
</comment>
<dbReference type="GO" id="GO:0005524">
    <property type="term" value="F:ATP binding"/>
    <property type="evidence" value="ECO:0007669"/>
    <property type="project" value="UniProtKB-UniRule"/>
</dbReference>
<dbReference type="InterPro" id="IPR001202">
    <property type="entry name" value="WW_dom"/>
</dbReference>
<dbReference type="InterPro" id="IPR027417">
    <property type="entry name" value="P-loop_NTPase"/>
</dbReference>
<feature type="coiled-coil region" evidence="6">
    <location>
        <begin position="541"/>
        <end position="568"/>
    </location>
</feature>
<dbReference type="CDD" id="cd00106">
    <property type="entry name" value="KISc"/>
    <property type="match status" value="1"/>
</dbReference>
<dbReference type="InterPro" id="IPR001752">
    <property type="entry name" value="Kinesin_motor_dom"/>
</dbReference>
<feature type="compositionally biased region" description="Polar residues" evidence="7">
    <location>
        <begin position="835"/>
        <end position="849"/>
    </location>
</feature>
<keyword evidence="11" id="KW-1185">Reference proteome</keyword>
<evidence type="ECO:0000259" key="9">
    <source>
        <dbReference type="PROSITE" id="PS50067"/>
    </source>
</evidence>
<feature type="binding site" evidence="5">
    <location>
        <begin position="244"/>
        <end position="251"/>
    </location>
    <ligand>
        <name>ATP</name>
        <dbReference type="ChEBI" id="CHEBI:30616"/>
    </ligand>
</feature>
<feature type="coiled-coil region" evidence="6">
    <location>
        <begin position="702"/>
        <end position="750"/>
    </location>
</feature>
<dbReference type="PROSITE" id="PS00411">
    <property type="entry name" value="KINESIN_MOTOR_1"/>
    <property type="match status" value="1"/>
</dbReference>
<evidence type="ECO:0000256" key="4">
    <source>
        <dbReference type="ARBA" id="ARBA00023175"/>
    </source>
</evidence>
<keyword evidence="4 5" id="KW-0505">Motor protein</keyword>
<dbReference type="AlphaFoldDB" id="A0AAW1NYK6"/>
<feature type="region of interest" description="Disordered" evidence="7">
    <location>
        <begin position="905"/>
        <end position="926"/>
    </location>
</feature>
<dbReference type="Gene3D" id="3.40.850.10">
    <property type="entry name" value="Kinesin motor domain"/>
    <property type="match status" value="1"/>
</dbReference>
<organism evidence="10 11">
    <name type="scientific">[Myrmecia] bisecta</name>
    <dbReference type="NCBI Taxonomy" id="41462"/>
    <lineage>
        <taxon>Eukaryota</taxon>
        <taxon>Viridiplantae</taxon>
        <taxon>Chlorophyta</taxon>
        <taxon>core chlorophytes</taxon>
        <taxon>Trebouxiophyceae</taxon>
        <taxon>Trebouxiales</taxon>
        <taxon>Trebouxiaceae</taxon>
        <taxon>Myrmecia</taxon>
    </lineage>
</organism>
<feature type="region of interest" description="Disordered" evidence="7">
    <location>
        <begin position="830"/>
        <end position="876"/>
    </location>
</feature>
<dbReference type="SMART" id="SM00129">
    <property type="entry name" value="KISc"/>
    <property type="match status" value="1"/>
</dbReference>
<feature type="domain" description="WW" evidence="8">
    <location>
        <begin position="46"/>
        <end position="80"/>
    </location>
</feature>
<comment type="caution">
    <text evidence="10">The sequence shown here is derived from an EMBL/GenBank/DDBJ whole genome shotgun (WGS) entry which is preliminary data.</text>
</comment>
<sequence length="1103" mass="120343">METAKVPAAVAAAAEELGIDLTQEAAKLWRNHPALVKLSEDMADPQQLPAGWSAHLDPMYNRFFYVDEATGTSVWQHPLHNYFMGAVFMARDGSHMLEENQKHHPPNDEEVEEMARYLGIQPEDPPAVREVARMAVCAPLPPGWEQYDLDGYDGYRNTGTGEEQEAHPLDDYFAELVRKDLWADQAASGSGTSTPGAGSGAKVSFRFDAVLDEGSKTAALYESCVRDIVRSALKGINGTVLAYGQTGSGKTHTIMGHRNDPGVIAMAIDGIFAVLGSAVDEYSMKVDMLEIYNEDLRDLLAEPTEHLSKCRQLHIKEDAMHGVTVSGLYEEPVNDPVRMKQLLERGNSRRQTSSHRMNHISSRSHALYQIAIERKRVHAGHAAQVSVLNFVDLAGSERLEKSGNENEVLRARESVNINLSLLMLGNVISKLAELGSAAHTTTATQSFVPYRNSKLTRILQPSLGGNARTAVIATINPSVNQAEETSHTLRFAARAMAVTNLVSVNKVITDGDLAKQYRHEADDLRRRLRLQRGGQDPYEDIHMLQSKLARLEDRNMSLQLQLESVTGRPADVRDSLPPTPPGLNLPAMHVRKGGEPLTADKALKMISRVAALSRGLNRNLGLYGAATPEAIVQAVRKMRAERDQLRWRDRDHRERLQDLQSELTELDEFRKDWPLLEEAVKVMEDLTGGRAAGVANSLPERLKDAVETAAMLSAELSSLERQHSTVALLLAQEQSRAKALQEDNTAMKAAVASASALQSSVARLTDENAALRKHKGAAGVAVPGEAALKMVDVMEKQVANMQARLDAHENDREALKSRLAELAGIATPEQAGGLSASSSAPTGANASPETTPRQQTPQQRAQNPSQPLVGSAAVRQARAAHARAKVAEVQLAKALAERDALSQKLAQLQPAKEPDSEKSGDSEDENDAIMQRLKQRVYTLSKEVATLKHWPPYSAQSLPLNGASGLALIPEKPKAAQGWVDPNDSGDPKLREIEALRKRLVAAERARADVVAKVAAEKRIVQMQLQGAQKAAMQAATLDKQLQEWEAKMAQTAHISEAMRAERDATAAQLQMMAEENARLRAGMEQISTHLQLSTVSGAGQAS</sequence>
<dbReference type="InterPro" id="IPR036961">
    <property type="entry name" value="Kinesin_motor_dom_sf"/>
</dbReference>
<name>A0AAW1NYK6_9CHLO</name>
<dbReference type="SUPFAM" id="SSF52540">
    <property type="entry name" value="P-loop containing nucleoside triphosphate hydrolases"/>
    <property type="match status" value="1"/>
</dbReference>
<evidence type="ECO:0000256" key="6">
    <source>
        <dbReference type="SAM" id="Coils"/>
    </source>
</evidence>
<evidence type="ECO:0000256" key="2">
    <source>
        <dbReference type="ARBA" id="ARBA00022840"/>
    </source>
</evidence>
<dbReference type="PANTHER" id="PTHR47968">
    <property type="entry name" value="CENTROMERE PROTEIN E"/>
    <property type="match status" value="1"/>
</dbReference>
<proteinExistence type="inferred from homology"/>
<evidence type="ECO:0000256" key="3">
    <source>
        <dbReference type="ARBA" id="ARBA00023054"/>
    </source>
</evidence>
<feature type="coiled-coil region" evidence="6">
    <location>
        <begin position="791"/>
        <end position="825"/>
    </location>
</feature>